<dbReference type="GO" id="GO:0005654">
    <property type="term" value="C:nucleoplasm"/>
    <property type="evidence" value="ECO:0007669"/>
    <property type="project" value="TreeGrafter"/>
</dbReference>
<feature type="region of interest" description="Disordered" evidence="1">
    <location>
        <begin position="85"/>
        <end position="110"/>
    </location>
</feature>
<name>A0AA38CE15_TAXCH</name>
<evidence type="ECO:0000313" key="4">
    <source>
        <dbReference type="Proteomes" id="UP000824469"/>
    </source>
</evidence>
<gene>
    <name evidence="3" type="ORF">KI387_029957</name>
</gene>
<dbReference type="GO" id="GO:0006357">
    <property type="term" value="P:regulation of transcription by RNA polymerase II"/>
    <property type="evidence" value="ECO:0007669"/>
    <property type="project" value="TreeGrafter"/>
</dbReference>
<proteinExistence type="predicted"/>
<feature type="compositionally biased region" description="Basic and acidic residues" evidence="1">
    <location>
        <begin position="478"/>
        <end position="489"/>
    </location>
</feature>
<dbReference type="AlphaFoldDB" id="A0AA38CE15"/>
<dbReference type="PANTHER" id="PTHR21689:SF2">
    <property type="entry name" value="PROTEIN LIN-9 HOMOLOG"/>
    <property type="match status" value="1"/>
</dbReference>
<comment type="caution">
    <text evidence="3">The sequence shown here is derived from an EMBL/GenBank/DDBJ whole genome shotgun (WGS) entry which is preliminary data.</text>
</comment>
<dbReference type="SUPFAM" id="SSF46689">
    <property type="entry name" value="Homeodomain-like"/>
    <property type="match status" value="1"/>
</dbReference>
<dbReference type="GO" id="GO:0017053">
    <property type="term" value="C:transcription repressor complex"/>
    <property type="evidence" value="ECO:0007669"/>
    <property type="project" value="InterPro"/>
</dbReference>
<dbReference type="PANTHER" id="PTHR21689">
    <property type="entry name" value="LIN-9"/>
    <property type="match status" value="1"/>
</dbReference>
<dbReference type="InterPro" id="IPR010561">
    <property type="entry name" value="LIN-9/ALY1"/>
</dbReference>
<sequence>KRKLSEMLGSQWSKKELENFYKAYRKYGMDWKKVASAVNGRTVEMVAALYTMNRAYLSLPDQIGSSAGFIAMMIDHYNMLDMSNSDGDSARSKSPKQKIQPKNKHSNTNNFDGYTLGLMHTRLVPVFGCSPPGKKRTGGRRSRVAGKRMPRFHFSCITEKKYETESLCKEELGAGANEDFNDIEFTKSAALTLAETSLRPIAPQVSGTPNQRTHYIKYSSMQNASLKGLSAGTESGGSGCNDSASARVDCTLETIEGSREVFKKDLSRSRRSAPQGKIGRKSKDSVKGKIKKTHIKLRLEGTECAPADYAIGEHTQTGEVVGAKAVNDKLIDIETVDKMGKKSISQQPKKRSRKLFSGAQNSGLNVLATLANLSLSGPLSASTIESDSQLQFHEDTTENTFLEENANASEQGFIDAIIHIKKPNILLEHERVSHCQNAVRSVDLVVTEIDHTEKVSSELNGQHTTFVADSKKWSRKMGVEKSDQVEATEKSCSGDIEKPQTQ</sequence>
<dbReference type="InterPro" id="IPR017884">
    <property type="entry name" value="SANT_dom"/>
</dbReference>
<keyword evidence="4" id="KW-1185">Reference proteome</keyword>
<dbReference type="GO" id="GO:0051726">
    <property type="term" value="P:regulation of cell cycle"/>
    <property type="evidence" value="ECO:0007669"/>
    <property type="project" value="TreeGrafter"/>
</dbReference>
<dbReference type="PROSITE" id="PS51293">
    <property type="entry name" value="SANT"/>
    <property type="match status" value="1"/>
</dbReference>
<feature type="non-terminal residue" evidence="3">
    <location>
        <position position="1"/>
    </location>
</feature>
<dbReference type="Proteomes" id="UP000824469">
    <property type="component" value="Unassembled WGS sequence"/>
</dbReference>
<feature type="domain" description="SANT" evidence="2">
    <location>
        <begin position="7"/>
        <end position="44"/>
    </location>
</feature>
<evidence type="ECO:0000259" key="2">
    <source>
        <dbReference type="PROSITE" id="PS51293"/>
    </source>
</evidence>
<dbReference type="GO" id="GO:0003677">
    <property type="term" value="F:DNA binding"/>
    <property type="evidence" value="ECO:0007669"/>
    <property type="project" value="TreeGrafter"/>
</dbReference>
<reference evidence="3 4" key="1">
    <citation type="journal article" date="2021" name="Nat. Plants">
        <title>The Taxus genome provides insights into paclitaxel biosynthesis.</title>
        <authorList>
            <person name="Xiong X."/>
            <person name="Gou J."/>
            <person name="Liao Q."/>
            <person name="Li Y."/>
            <person name="Zhou Q."/>
            <person name="Bi G."/>
            <person name="Li C."/>
            <person name="Du R."/>
            <person name="Wang X."/>
            <person name="Sun T."/>
            <person name="Guo L."/>
            <person name="Liang H."/>
            <person name="Lu P."/>
            <person name="Wu Y."/>
            <person name="Zhang Z."/>
            <person name="Ro D.K."/>
            <person name="Shang Y."/>
            <person name="Huang S."/>
            <person name="Yan J."/>
        </authorList>
    </citation>
    <scope>NUCLEOTIDE SEQUENCE [LARGE SCALE GENOMIC DNA]</scope>
    <source>
        <strain evidence="3">Ta-2019</strain>
    </source>
</reference>
<dbReference type="GO" id="GO:0006351">
    <property type="term" value="P:DNA-templated transcription"/>
    <property type="evidence" value="ECO:0007669"/>
    <property type="project" value="InterPro"/>
</dbReference>
<feature type="non-terminal residue" evidence="3">
    <location>
        <position position="502"/>
    </location>
</feature>
<dbReference type="Gene3D" id="1.20.58.1880">
    <property type="match status" value="1"/>
</dbReference>
<dbReference type="OMA" id="ECAPADY"/>
<feature type="region of interest" description="Disordered" evidence="1">
    <location>
        <begin position="262"/>
        <end position="290"/>
    </location>
</feature>
<dbReference type="Pfam" id="PF00249">
    <property type="entry name" value="Myb_DNA-binding"/>
    <property type="match status" value="1"/>
</dbReference>
<dbReference type="InterPro" id="IPR009057">
    <property type="entry name" value="Homeodomain-like_sf"/>
</dbReference>
<feature type="region of interest" description="Disordered" evidence="1">
    <location>
        <begin position="478"/>
        <end position="502"/>
    </location>
</feature>
<dbReference type="EMBL" id="JAHRHJ020000010">
    <property type="protein sequence ID" value="KAH9298275.1"/>
    <property type="molecule type" value="Genomic_DNA"/>
</dbReference>
<evidence type="ECO:0000313" key="3">
    <source>
        <dbReference type="EMBL" id="KAH9298275.1"/>
    </source>
</evidence>
<protein>
    <recommendedName>
        <fullName evidence="2">SANT domain-containing protein</fullName>
    </recommendedName>
</protein>
<dbReference type="CDD" id="cd00167">
    <property type="entry name" value="SANT"/>
    <property type="match status" value="1"/>
</dbReference>
<dbReference type="InterPro" id="IPR001005">
    <property type="entry name" value="SANT/Myb"/>
</dbReference>
<accession>A0AA38CE15</accession>
<evidence type="ECO:0000256" key="1">
    <source>
        <dbReference type="SAM" id="MobiDB-lite"/>
    </source>
</evidence>
<organism evidence="3 4">
    <name type="scientific">Taxus chinensis</name>
    <name type="common">Chinese yew</name>
    <name type="synonym">Taxus wallichiana var. chinensis</name>
    <dbReference type="NCBI Taxonomy" id="29808"/>
    <lineage>
        <taxon>Eukaryota</taxon>
        <taxon>Viridiplantae</taxon>
        <taxon>Streptophyta</taxon>
        <taxon>Embryophyta</taxon>
        <taxon>Tracheophyta</taxon>
        <taxon>Spermatophyta</taxon>
        <taxon>Pinopsida</taxon>
        <taxon>Pinidae</taxon>
        <taxon>Conifers II</taxon>
        <taxon>Cupressales</taxon>
        <taxon>Taxaceae</taxon>
        <taxon>Taxus</taxon>
    </lineage>
</organism>
<dbReference type="SMART" id="SM00717">
    <property type="entry name" value="SANT"/>
    <property type="match status" value="1"/>
</dbReference>
<feature type="compositionally biased region" description="Basic residues" evidence="1">
    <location>
        <begin position="93"/>
        <end position="105"/>
    </location>
</feature>